<organism evidence="2 3">
    <name type="scientific">Daphnia sinensis</name>
    <dbReference type="NCBI Taxonomy" id="1820382"/>
    <lineage>
        <taxon>Eukaryota</taxon>
        <taxon>Metazoa</taxon>
        <taxon>Ecdysozoa</taxon>
        <taxon>Arthropoda</taxon>
        <taxon>Crustacea</taxon>
        <taxon>Branchiopoda</taxon>
        <taxon>Diplostraca</taxon>
        <taxon>Cladocera</taxon>
        <taxon>Anomopoda</taxon>
        <taxon>Daphniidae</taxon>
        <taxon>Daphnia</taxon>
        <taxon>Daphnia similis group</taxon>
    </lineage>
</organism>
<comment type="caution">
    <text evidence="2">The sequence shown here is derived from an EMBL/GenBank/DDBJ whole genome shotgun (WGS) entry which is preliminary data.</text>
</comment>
<dbReference type="InterPro" id="IPR048366">
    <property type="entry name" value="TNP-like_GBD"/>
</dbReference>
<dbReference type="AlphaFoldDB" id="A0AAD5PXX7"/>
<sequence length="189" mass="22477">MWSPNGNLVHSFNTLSMSIDCYFSSFDNTHILKNIRNLQADRIFDICGQLVSFKLVRRVQEIQKIFPFFRPYRNLTDKHTNPNTLDRMKVRLAYDVFSDELIATFELFKKYGAEDFTNEVNRLAIKKYFTRANDPRLKYLEETLPNYFKKWKMFGAIRTMGRGDNKCYVASAFRNQQDSSHEYLSQFNQ</sequence>
<evidence type="ECO:0000259" key="1">
    <source>
        <dbReference type="Pfam" id="PF21788"/>
    </source>
</evidence>
<evidence type="ECO:0000313" key="2">
    <source>
        <dbReference type="EMBL" id="KAI9559425.1"/>
    </source>
</evidence>
<name>A0AAD5PXX7_9CRUS</name>
<evidence type="ECO:0000313" key="3">
    <source>
        <dbReference type="Proteomes" id="UP000820818"/>
    </source>
</evidence>
<gene>
    <name evidence="2" type="ORF">GHT06_013413</name>
</gene>
<dbReference type="PANTHER" id="PTHR48257">
    <property type="match status" value="1"/>
</dbReference>
<proteinExistence type="predicted"/>
<dbReference type="Pfam" id="PF21788">
    <property type="entry name" value="TNP-like_GBD"/>
    <property type="match status" value="1"/>
</dbReference>
<dbReference type="PANTHER" id="PTHR48257:SF1">
    <property type="match status" value="1"/>
</dbReference>
<accession>A0AAD5PXX7</accession>
<protein>
    <recommendedName>
        <fullName evidence="1">Transposable element P transposase-like GTP-binding insertion domain-containing protein</fullName>
    </recommendedName>
</protein>
<keyword evidence="3" id="KW-1185">Reference proteome</keyword>
<feature type="domain" description="Transposable element P transposase-like GTP-binding insertion" evidence="1">
    <location>
        <begin position="30"/>
        <end position="119"/>
    </location>
</feature>
<reference evidence="2 3" key="1">
    <citation type="submission" date="2022-05" db="EMBL/GenBank/DDBJ databases">
        <title>A multi-omics perspective on studying reproductive biology in Daphnia sinensis.</title>
        <authorList>
            <person name="Jia J."/>
        </authorList>
    </citation>
    <scope>NUCLEOTIDE SEQUENCE [LARGE SCALE GENOMIC DNA]</scope>
    <source>
        <strain evidence="2 3">WSL</strain>
    </source>
</reference>
<dbReference type="Proteomes" id="UP000820818">
    <property type="component" value="Linkage Group LG4"/>
</dbReference>
<dbReference type="EMBL" id="WJBH02000004">
    <property type="protein sequence ID" value="KAI9559425.1"/>
    <property type="molecule type" value="Genomic_DNA"/>
</dbReference>